<organism evidence="1">
    <name type="scientific">Sulfitobacter sp. TCYB15</name>
    <dbReference type="NCBI Taxonomy" id="3229275"/>
    <lineage>
        <taxon>Bacteria</taxon>
        <taxon>Pseudomonadati</taxon>
        <taxon>Pseudomonadota</taxon>
        <taxon>Alphaproteobacteria</taxon>
        <taxon>Rhodobacterales</taxon>
        <taxon>Roseobacteraceae</taxon>
        <taxon>Sulfitobacter</taxon>
    </lineage>
</organism>
<evidence type="ECO:0000313" key="1">
    <source>
        <dbReference type="EMBL" id="XCF09057.1"/>
    </source>
</evidence>
<sequence>MFHTSFRYFLTATSAAMLVYLGLTLDPSIRAENERFAACKNDTSSQCLSSLGVEQAMDARFVPPHMPEVSMLAQMGRIDDAFALALRAESENEPLPEDVEATVDRMLASHRLTGALREGKSLQEAMEMTPGVGAGTLWITALDFLGRRPYGLSARDGSTADTIPRDIVSEIAQRIVDIAQNEPVTPRISHLVEAAELHAALGNRDEALKVLQSLPRTDNASINPSENLMRLIGPSTFLQLYREAGGTHLSILLTAAAAEPDMTLAATYLEEAFTAFSTKKPFPEYVWMERIIERAVDLGLQPLALELARAFEDRADIEPAIFPVFAHIEAARVLLLAGADEGEVKARLDVALSTFHTKDGKTASDASEIGSIRWGTRRLDAQARREMATLKARLGETETAIAYMAGLEKPLFSWMSMLTSEIPVQDVDLLLLAARGALSDEELAYATLQHAQQLLLSDTGEGQRVWAQAKATELAKSDTLTGEHAVRAYSMLSRIGALVEDQRLERLGVEQMAEAALKSRRYQDLLMAGFWWNRSQQMP</sequence>
<accession>A0AAU8BZD0</accession>
<dbReference type="AlphaFoldDB" id="A0AAU8BZD0"/>
<dbReference type="RefSeq" id="WP_132996738.1">
    <property type="nucleotide sequence ID" value="NZ_CP159193.1"/>
</dbReference>
<name>A0AAU8BZD0_9RHOB</name>
<reference evidence="1" key="1">
    <citation type="journal article" date="2020" name="Int. J. Syst. Evol. Microbiol.">
        <title>Notification of changes in taxonomic opinion previously published outside the IJSEM.</title>
        <authorList>
            <person name="Oren A."/>
            <person name="Garrity G."/>
        </authorList>
    </citation>
    <scope>NUCLEOTIDE SEQUENCE</scope>
    <source>
        <strain evidence="1">TCYB15</strain>
    </source>
</reference>
<dbReference type="KEGG" id="suly:ABM428_08035"/>
<reference evidence="1" key="2">
    <citation type="submission" date="2024-06" db="EMBL/GenBank/DDBJ databases">
        <authorList>
            <person name="Deng Y."/>
        </authorList>
    </citation>
    <scope>NUCLEOTIDE SEQUENCE</scope>
    <source>
        <strain evidence="1">TCYB15</strain>
    </source>
</reference>
<protein>
    <submittedName>
        <fullName evidence="1">Uncharacterized protein</fullName>
    </submittedName>
</protein>
<proteinExistence type="predicted"/>
<gene>
    <name evidence="1" type="ORF">ABM428_08035</name>
</gene>
<dbReference type="EMBL" id="CP159193">
    <property type="protein sequence ID" value="XCF09057.1"/>
    <property type="molecule type" value="Genomic_DNA"/>
</dbReference>